<dbReference type="InterPro" id="IPR052718">
    <property type="entry name" value="NmrA-type_oxidoreductase"/>
</dbReference>
<feature type="domain" description="NmrA-like" evidence="1">
    <location>
        <begin position="11"/>
        <end position="259"/>
    </location>
</feature>
<name>A0A2P7Z2L7_9PEZI</name>
<dbReference type="STRING" id="40998.A0A2P7Z2L7"/>
<dbReference type="Gene3D" id="3.40.50.720">
    <property type="entry name" value="NAD(P)-binding Rossmann-like Domain"/>
    <property type="match status" value="1"/>
</dbReference>
<reference evidence="2 3" key="1">
    <citation type="submission" date="2017-05" db="EMBL/GenBank/DDBJ databases">
        <title>Draft genome sequence of Elsinoe australis.</title>
        <authorList>
            <person name="Cheng Q."/>
        </authorList>
    </citation>
    <scope>NUCLEOTIDE SEQUENCE [LARGE SCALE GENOMIC DNA]</scope>
    <source>
        <strain evidence="2 3">NL1</strain>
    </source>
</reference>
<dbReference type="Gene3D" id="3.90.25.10">
    <property type="entry name" value="UDP-galactose 4-epimerase, domain 1"/>
    <property type="match status" value="1"/>
</dbReference>
<dbReference type="EMBL" id="NHZQ01000335">
    <property type="protein sequence ID" value="PSK42448.1"/>
    <property type="molecule type" value="Genomic_DNA"/>
</dbReference>
<dbReference type="OrthoDB" id="419598at2759"/>
<dbReference type="InterPro" id="IPR036291">
    <property type="entry name" value="NAD(P)-bd_dom_sf"/>
</dbReference>
<dbReference type="SUPFAM" id="SSF51735">
    <property type="entry name" value="NAD(P)-binding Rossmann-fold domains"/>
    <property type="match status" value="1"/>
</dbReference>
<protein>
    <recommendedName>
        <fullName evidence="1">NmrA-like domain-containing protein</fullName>
    </recommendedName>
</protein>
<comment type="caution">
    <text evidence="2">The sequence shown here is derived from an EMBL/GenBank/DDBJ whole genome shotgun (WGS) entry which is preliminary data.</text>
</comment>
<sequence length="321" mass="35700">MKNDTPSPRPKRLAIIGASGKLAFATLRALLTHDLIPASSIVATTSAVGNSSPQAAKLSALGVSVRHATFDDASTIERALHDVDAVFLVSSPRINMDFHDAEKYQGREKDHITAIEAARRAGVRYVYYTSLAFGRPSKSGVMRAHIVTEEYLEQQDGIDWTVIREGLYNESWPLYFGHWDVGKDGRDEVLVGGDSKISWTSIEDLGLANALVLAAPKEEYKGKTFYLSNTRDAKSLSELAGLVSKGVEREVKTKVVDRAQHEDFYIKERAMDAGMIKWWAKTYDSLRDQECLIEDDTFEKLLSAKGVTPKPMEETVQEMLQ</sequence>
<dbReference type="Proteomes" id="UP000243723">
    <property type="component" value="Unassembled WGS sequence"/>
</dbReference>
<evidence type="ECO:0000313" key="3">
    <source>
        <dbReference type="Proteomes" id="UP000243723"/>
    </source>
</evidence>
<dbReference type="Pfam" id="PF05368">
    <property type="entry name" value="NmrA"/>
    <property type="match status" value="1"/>
</dbReference>
<accession>A0A2P7Z2L7</accession>
<evidence type="ECO:0000313" key="2">
    <source>
        <dbReference type="EMBL" id="PSK42448.1"/>
    </source>
</evidence>
<dbReference type="InterPro" id="IPR008030">
    <property type="entry name" value="NmrA-like"/>
</dbReference>
<dbReference type="PANTHER" id="PTHR47129">
    <property type="entry name" value="QUINONE OXIDOREDUCTASE 2"/>
    <property type="match status" value="1"/>
</dbReference>
<evidence type="ECO:0000259" key="1">
    <source>
        <dbReference type="Pfam" id="PF05368"/>
    </source>
</evidence>
<organism evidence="2 3">
    <name type="scientific">Elsinoe australis</name>
    <dbReference type="NCBI Taxonomy" id="40998"/>
    <lineage>
        <taxon>Eukaryota</taxon>
        <taxon>Fungi</taxon>
        <taxon>Dikarya</taxon>
        <taxon>Ascomycota</taxon>
        <taxon>Pezizomycotina</taxon>
        <taxon>Dothideomycetes</taxon>
        <taxon>Dothideomycetidae</taxon>
        <taxon>Myriangiales</taxon>
        <taxon>Elsinoaceae</taxon>
        <taxon>Elsinoe</taxon>
    </lineage>
</organism>
<dbReference type="AlphaFoldDB" id="A0A2P7Z2L7"/>
<gene>
    <name evidence="2" type="ORF">B9Z65_4362</name>
</gene>
<proteinExistence type="predicted"/>
<keyword evidence="3" id="KW-1185">Reference proteome</keyword>
<dbReference type="PANTHER" id="PTHR47129:SF1">
    <property type="entry name" value="NMRA-LIKE DOMAIN-CONTAINING PROTEIN"/>
    <property type="match status" value="1"/>
</dbReference>